<dbReference type="Proteomes" id="UP000269721">
    <property type="component" value="Unassembled WGS sequence"/>
</dbReference>
<name>A0A4P9WSH3_9FUNG</name>
<dbReference type="EMBL" id="KZ994058">
    <property type="protein sequence ID" value="RKO93956.1"/>
    <property type="molecule type" value="Genomic_DNA"/>
</dbReference>
<evidence type="ECO:0000313" key="1">
    <source>
        <dbReference type="EMBL" id="RKO93956.1"/>
    </source>
</evidence>
<sequence length="244" mass="27690">MDQLTKTEEPLAPDIATVGLFLLSKRQHQQSKHTSSKKSRGWHQHRLSQTCVLAPLAYDVNLVKLSGYFQENINGAKDWVLQPFALSQADVLQQRQRSYCFWKFQMEFLGADVKFSSETPVAKATGLQSAFCLQGFMARACQWWGRLKMALGVADVSPQDLYCKLSGENGTCQAHVLNGTAAHLRNSWNSLERSLCVHVTVNVSFKQYFWISCFCTWTQPEQDHKLGLQEQKGKSLREWIPSDG</sequence>
<reference evidence="2" key="1">
    <citation type="journal article" date="2018" name="Nat. Microbiol.">
        <title>Leveraging single-cell genomics to expand the fungal tree of life.</title>
        <authorList>
            <person name="Ahrendt S.R."/>
            <person name="Quandt C.A."/>
            <person name="Ciobanu D."/>
            <person name="Clum A."/>
            <person name="Salamov A."/>
            <person name="Andreopoulos B."/>
            <person name="Cheng J.F."/>
            <person name="Woyke T."/>
            <person name="Pelin A."/>
            <person name="Henrissat B."/>
            <person name="Reynolds N.K."/>
            <person name="Benny G.L."/>
            <person name="Smith M.E."/>
            <person name="James T.Y."/>
            <person name="Grigoriev I.V."/>
        </authorList>
    </citation>
    <scope>NUCLEOTIDE SEQUENCE [LARGE SCALE GENOMIC DNA]</scope>
</reference>
<proteinExistence type="predicted"/>
<protein>
    <submittedName>
        <fullName evidence="1">Uncharacterized protein</fullName>
    </submittedName>
</protein>
<keyword evidence="2" id="KW-1185">Reference proteome</keyword>
<gene>
    <name evidence="1" type="ORF">BDK51DRAFT_30217</name>
</gene>
<dbReference type="AlphaFoldDB" id="A0A4P9WSH3"/>
<evidence type="ECO:0000313" key="2">
    <source>
        <dbReference type="Proteomes" id="UP000269721"/>
    </source>
</evidence>
<organism evidence="1 2">
    <name type="scientific">Blyttiomyces helicus</name>
    <dbReference type="NCBI Taxonomy" id="388810"/>
    <lineage>
        <taxon>Eukaryota</taxon>
        <taxon>Fungi</taxon>
        <taxon>Fungi incertae sedis</taxon>
        <taxon>Chytridiomycota</taxon>
        <taxon>Chytridiomycota incertae sedis</taxon>
        <taxon>Chytridiomycetes</taxon>
        <taxon>Chytridiomycetes incertae sedis</taxon>
        <taxon>Blyttiomyces</taxon>
    </lineage>
</organism>
<accession>A0A4P9WSH3</accession>